<evidence type="ECO:0000256" key="3">
    <source>
        <dbReference type="ARBA" id="ARBA00022630"/>
    </source>
</evidence>
<evidence type="ECO:0000256" key="1">
    <source>
        <dbReference type="ARBA" id="ARBA00001974"/>
    </source>
</evidence>
<dbReference type="EMBL" id="FNNP01000015">
    <property type="protein sequence ID" value="SDX89958.1"/>
    <property type="molecule type" value="Genomic_DNA"/>
</dbReference>
<evidence type="ECO:0000256" key="5">
    <source>
        <dbReference type="ARBA" id="ARBA00023002"/>
    </source>
</evidence>
<keyword evidence="5" id="KW-0560">Oxidoreductase</keyword>
<dbReference type="PANTHER" id="PTHR42973:SF39">
    <property type="entry name" value="FAD-BINDING PCMH-TYPE DOMAIN-CONTAINING PROTEIN"/>
    <property type="match status" value="1"/>
</dbReference>
<evidence type="ECO:0000259" key="6">
    <source>
        <dbReference type="PROSITE" id="PS51387"/>
    </source>
</evidence>
<dbReference type="RefSeq" id="WP_074739352.1">
    <property type="nucleotide sequence ID" value="NZ_FNNP01000015.1"/>
</dbReference>
<accession>A0A1H3FHW6</accession>
<dbReference type="InterPro" id="IPR012951">
    <property type="entry name" value="BBE"/>
</dbReference>
<feature type="domain" description="FAD-binding PCMH-type" evidence="6">
    <location>
        <begin position="64"/>
        <end position="234"/>
    </location>
</feature>
<keyword evidence="8" id="KW-1185">Reference proteome</keyword>
<comment type="cofactor">
    <cofactor evidence="1">
        <name>FAD</name>
        <dbReference type="ChEBI" id="CHEBI:57692"/>
    </cofactor>
</comment>
<dbReference type="Gene3D" id="3.30.465.10">
    <property type="match status" value="1"/>
</dbReference>
<dbReference type="Proteomes" id="UP000183400">
    <property type="component" value="Unassembled WGS sequence"/>
</dbReference>
<dbReference type="Pfam" id="PF01565">
    <property type="entry name" value="FAD_binding_4"/>
    <property type="match status" value="1"/>
</dbReference>
<gene>
    <name evidence="7" type="ORF">SAMN05444358_1157</name>
</gene>
<sequence>MRKISKTLLAKDIIAQSRTDLALQQYHAITPEQIRAFEKDLIGTVTLPTDSDYNNDRQVWNPAFQDYPEIIVYCETIQDVRASLAFARDHGLWVVARSGRHSTAGYSVNNQMVLDTSKIRYVTVDPDVPMAYVGPGTPFKVLNSELNSYHLHVPGGACQDVCVAGFMMGGGYGFTSRRFGMACDNVLGVTVMLWDGSIVIADKDTNPDLFWAIRGGTGNNFGVLLEIRYQLHPLYKVWGCHITWPLDKAAKALEFLQANYMSTCEDDRFGAYIFLAYQGDRKVLLVSALYDGTPDEGNAFIQPLLGDEIGGEMGEDDQNYGTYQEINSWLYDDKYDIPVVPDQAREDKQAGYIRRQLSAAEWQRVVDYLDSTPNAYGAVAIEPYGGAINRMPLGKDGNAFIHRDVSLNFYVDVFWVSEEEKETVVPWLDGFMKLMTDEDYFIDRVYQNYPRRTQLNYRWQYWGEYFNSLLFVKQKFDPNNFFHYQQSISPVPDDAPEDIVRDTSKSIFDDPTITYETYSNP</sequence>
<name>A0A1H3FHW6_9RHOB</name>
<dbReference type="Gene3D" id="3.30.43.10">
    <property type="entry name" value="Uridine Diphospho-n-acetylenolpyruvylglucosamine Reductase, domain 2"/>
    <property type="match status" value="1"/>
</dbReference>
<evidence type="ECO:0000256" key="2">
    <source>
        <dbReference type="ARBA" id="ARBA00005466"/>
    </source>
</evidence>
<evidence type="ECO:0000313" key="7">
    <source>
        <dbReference type="EMBL" id="SDX89958.1"/>
    </source>
</evidence>
<evidence type="ECO:0000313" key="8">
    <source>
        <dbReference type="Proteomes" id="UP000183400"/>
    </source>
</evidence>
<dbReference type="InterPro" id="IPR016169">
    <property type="entry name" value="FAD-bd_PCMH_sub2"/>
</dbReference>
<dbReference type="Gene3D" id="3.40.462.20">
    <property type="match status" value="1"/>
</dbReference>
<dbReference type="AlphaFoldDB" id="A0A1H3FHW6"/>
<dbReference type="SUPFAM" id="SSF56176">
    <property type="entry name" value="FAD-binding/transporter-associated domain-like"/>
    <property type="match status" value="1"/>
</dbReference>
<protein>
    <submittedName>
        <fullName evidence="7">FAD/FMN-containing dehydrogenase</fullName>
    </submittedName>
</protein>
<proteinExistence type="inferred from homology"/>
<reference evidence="8" key="1">
    <citation type="submission" date="2016-10" db="EMBL/GenBank/DDBJ databases">
        <authorList>
            <person name="Varghese N."/>
            <person name="Submissions S."/>
        </authorList>
    </citation>
    <scope>NUCLEOTIDE SEQUENCE [LARGE SCALE GENOMIC DNA]</scope>
    <source>
        <strain evidence="8">DSM 27839</strain>
    </source>
</reference>
<organism evidence="7 8">
    <name type="scientific">Ruegeria halocynthiae</name>
    <dbReference type="NCBI Taxonomy" id="985054"/>
    <lineage>
        <taxon>Bacteria</taxon>
        <taxon>Pseudomonadati</taxon>
        <taxon>Pseudomonadota</taxon>
        <taxon>Alphaproteobacteria</taxon>
        <taxon>Rhodobacterales</taxon>
        <taxon>Roseobacteraceae</taxon>
        <taxon>Ruegeria</taxon>
    </lineage>
</organism>
<dbReference type="InterPro" id="IPR036318">
    <property type="entry name" value="FAD-bd_PCMH-like_sf"/>
</dbReference>
<dbReference type="GO" id="GO:0071949">
    <property type="term" value="F:FAD binding"/>
    <property type="evidence" value="ECO:0007669"/>
    <property type="project" value="InterPro"/>
</dbReference>
<dbReference type="InterPro" id="IPR016167">
    <property type="entry name" value="FAD-bd_PCMH_sub1"/>
</dbReference>
<dbReference type="PANTHER" id="PTHR42973">
    <property type="entry name" value="BINDING OXIDOREDUCTASE, PUTATIVE (AFU_ORTHOLOGUE AFUA_1G17690)-RELATED"/>
    <property type="match status" value="1"/>
</dbReference>
<comment type="similarity">
    <text evidence="2">Belongs to the oxygen-dependent FAD-linked oxidoreductase family.</text>
</comment>
<evidence type="ECO:0000256" key="4">
    <source>
        <dbReference type="ARBA" id="ARBA00022827"/>
    </source>
</evidence>
<dbReference type="PROSITE" id="PS51387">
    <property type="entry name" value="FAD_PCMH"/>
    <property type="match status" value="1"/>
</dbReference>
<dbReference type="OrthoDB" id="9775082at2"/>
<dbReference type="InterPro" id="IPR050416">
    <property type="entry name" value="FAD-linked_Oxidoreductase"/>
</dbReference>
<dbReference type="STRING" id="985054.SAMN05444358_1157"/>
<dbReference type="GO" id="GO:0016491">
    <property type="term" value="F:oxidoreductase activity"/>
    <property type="evidence" value="ECO:0007669"/>
    <property type="project" value="UniProtKB-KW"/>
</dbReference>
<dbReference type="InterPro" id="IPR006094">
    <property type="entry name" value="Oxid_FAD_bind_N"/>
</dbReference>
<dbReference type="InterPro" id="IPR016166">
    <property type="entry name" value="FAD-bd_PCMH"/>
</dbReference>
<keyword evidence="4" id="KW-0274">FAD</keyword>
<dbReference type="Pfam" id="PF08031">
    <property type="entry name" value="BBE"/>
    <property type="match status" value="1"/>
</dbReference>
<keyword evidence="3" id="KW-0285">Flavoprotein</keyword>